<dbReference type="SUPFAM" id="SSF51182">
    <property type="entry name" value="RmlC-like cupins"/>
    <property type="match status" value="1"/>
</dbReference>
<dbReference type="InterPro" id="IPR003313">
    <property type="entry name" value="AraC-bd"/>
</dbReference>
<evidence type="ECO:0000256" key="1">
    <source>
        <dbReference type="ARBA" id="ARBA00023015"/>
    </source>
</evidence>
<dbReference type="InterPro" id="IPR018062">
    <property type="entry name" value="HTH_AraC-typ_CS"/>
</dbReference>
<evidence type="ECO:0000256" key="2">
    <source>
        <dbReference type="ARBA" id="ARBA00023125"/>
    </source>
</evidence>
<dbReference type="Gene3D" id="2.60.120.10">
    <property type="entry name" value="Jelly Rolls"/>
    <property type="match status" value="1"/>
</dbReference>
<organism evidence="5 6">
    <name type="scientific">Kribbella capetownensis</name>
    <dbReference type="NCBI Taxonomy" id="1572659"/>
    <lineage>
        <taxon>Bacteria</taxon>
        <taxon>Bacillati</taxon>
        <taxon>Actinomycetota</taxon>
        <taxon>Actinomycetes</taxon>
        <taxon>Propionibacteriales</taxon>
        <taxon>Kribbellaceae</taxon>
        <taxon>Kribbella</taxon>
    </lineage>
</organism>
<dbReference type="OrthoDB" id="2039152at2"/>
<dbReference type="Proteomes" id="UP000293342">
    <property type="component" value="Unassembled WGS sequence"/>
</dbReference>
<evidence type="ECO:0000313" key="6">
    <source>
        <dbReference type="Proteomes" id="UP000293342"/>
    </source>
</evidence>
<dbReference type="AlphaFoldDB" id="A0A4R0JL84"/>
<dbReference type="GO" id="GO:0043565">
    <property type="term" value="F:sequence-specific DNA binding"/>
    <property type="evidence" value="ECO:0007669"/>
    <property type="project" value="InterPro"/>
</dbReference>
<accession>A0A4R0JL84</accession>
<dbReference type="PROSITE" id="PS01124">
    <property type="entry name" value="HTH_ARAC_FAMILY_2"/>
    <property type="match status" value="1"/>
</dbReference>
<dbReference type="Gene3D" id="1.10.10.60">
    <property type="entry name" value="Homeodomain-like"/>
    <property type="match status" value="2"/>
</dbReference>
<keyword evidence="6" id="KW-1185">Reference proteome</keyword>
<dbReference type="RefSeq" id="WP_131516693.1">
    <property type="nucleotide sequence ID" value="NZ_SJKD01000007.1"/>
</dbReference>
<dbReference type="GO" id="GO:0003700">
    <property type="term" value="F:DNA-binding transcription factor activity"/>
    <property type="evidence" value="ECO:0007669"/>
    <property type="project" value="InterPro"/>
</dbReference>
<comment type="caution">
    <text evidence="5">The sequence shown here is derived from an EMBL/GenBank/DDBJ whole genome shotgun (WGS) entry which is preliminary data.</text>
</comment>
<feature type="domain" description="HTH araC/xylS-type" evidence="4">
    <location>
        <begin position="178"/>
        <end position="276"/>
    </location>
</feature>
<dbReference type="PANTHER" id="PTHR43280:SF27">
    <property type="entry name" value="TRANSCRIPTIONAL REGULATOR MTLR"/>
    <property type="match status" value="1"/>
</dbReference>
<dbReference type="EMBL" id="SJKD01000007">
    <property type="protein sequence ID" value="TCC45606.1"/>
    <property type="molecule type" value="Genomic_DNA"/>
</dbReference>
<protein>
    <submittedName>
        <fullName evidence="5">AraC family transcriptional regulator</fullName>
    </submittedName>
</protein>
<evidence type="ECO:0000259" key="4">
    <source>
        <dbReference type="PROSITE" id="PS01124"/>
    </source>
</evidence>
<dbReference type="InterPro" id="IPR018060">
    <property type="entry name" value="HTH_AraC"/>
</dbReference>
<dbReference type="InterPro" id="IPR011051">
    <property type="entry name" value="RmlC_Cupin_sf"/>
</dbReference>
<dbReference type="SUPFAM" id="SSF46689">
    <property type="entry name" value="Homeodomain-like"/>
    <property type="match status" value="2"/>
</dbReference>
<keyword evidence="3" id="KW-0804">Transcription</keyword>
<dbReference type="InterPro" id="IPR009057">
    <property type="entry name" value="Homeodomain-like_sf"/>
</dbReference>
<keyword evidence="2" id="KW-0238">DNA-binding</keyword>
<sequence length="285" mass="31806">MRPTYEHIPASPHQSWHLGLRAEPRFGFDWHYHPEYELTLIVAGSGRRYVGDRVADYGPGDLVLLGAETPHTWESEAAGWHEAVTVQFLYDAFGAGFFDRPEFHGVRRLLARSDCGLRFDGADGVPEAMVALSNTTDAARRTLAVLEILVSLARQPAETIATRSLVSDVDAAARDRIDRVIGLVRRDYAERLAIGAAAALVSMSPDAFSRFFRRHTGRTFTDYVNDVRLAEASRRLIESDTPISTIATGCGYPNLSHFNRRFRAQNAMSPRDFRNHFSSAAVRRG</sequence>
<dbReference type="Pfam" id="PF12833">
    <property type="entry name" value="HTH_18"/>
    <property type="match status" value="1"/>
</dbReference>
<evidence type="ECO:0000256" key="3">
    <source>
        <dbReference type="ARBA" id="ARBA00023163"/>
    </source>
</evidence>
<dbReference type="PANTHER" id="PTHR43280">
    <property type="entry name" value="ARAC-FAMILY TRANSCRIPTIONAL REGULATOR"/>
    <property type="match status" value="1"/>
</dbReference>
<evidence type="ECO:0000313" key="5">
    <source>
        <dbReference type="EMBL" id="TCC45606.1"/>
    </source>
</evidence>
<gene>
    <name evidence="5" type="ORF">E0H75_28145</name>
</gene>
<reference evidence="5 6" key="1">
    <citation type="submission" date="2019-02" db="EMBL/GenBank/DDBJ databases">
        <title>Kribbella capetownensis sp. nov. and Kribbella speibonae sp. nov., isolated from soil.</title>
        <authorList>
            <person name="Curtis S.M."/>
            <person name="Norton I."/>
            <person name="Everest G.J."/>
            <person name="Meyers P.R."/>
        </authorList>
    </citation>
    <scope>NUCLEOTIDE SEQUENCE [LARGE SCALE GENOMIC DNA]</scope>
    <source>
        <strain evidence="5 6">YM53</strain>
    </source>
</reference>
<proteinExistence type="predicted"/>
<dbReference type="SMART" id="SM00342">
    <property type="entry name" value="HTH_ARAC"/>
    <property type="match status" value="1"/>
</dbReference>
<name>A0A4R0JL84_9ACTN</name>
<dbReference type="Pfam" id="PF02311">
    <property type="entry name" value="AraC_binding"/>
    <property type="match status" value="1"/>
</dbReference>
<keyword evidence="1" id="KW-0805">Transcription regulation</keyword>
<dbReference type="InterPro" id="IPR014710">
    <property type="entry name" value="RmlC-like_jellyroll"/>
</dbReference>
<dbReference type="PROSITE" id="PS00041">
    <property type="entry name" value="HTH_ARAC_FAMILY_1"/>
    <property type="match status" value="1"/>
</dbReference>